<name>A0ABS8H8K6_9SPHN</name>
<organism evidence="1 2">
    <name type="scientific">Sphingobium soli</name>
    <dbReference type="NCBI Taxonomy" id="1591116"/>
    <lineage>
        <taxon>Bacteria</taxon>
        <taxon>Pseudomonadati</taxon>
        <taxon>Pseudomonadota</taxon>
        <taxon>Alphaproteobacteria</taxon>
        <taxon>Sphingomonadales</taxon>
        <taxon>Sphingomonadaceae</taxon>
        <taxon>Sphingobium</taxon>
    </lineage>
</organism>
<dbReference type="RefSeq" id="WP_009822126.1">
    <property type="nucleotide sequence ID" value="NZ_JAJGNP010000033.1"/>
</dbReference>
<dbReference type="EMBL" id="JAJGNP010000033">
    <property type="protein sequence ID" value="MCC4234865.1"/>
    <property type="molecule type" value="Genomic_DNA"/>
</dbReference>
<evidence type="ECO:0000313" key="2">
    <source>
        <dbReference type="Proteomes" id="UP001198830"/>
    </source>
</evidence>
<proteinExistence type="predicted"/>
<reference evidence="1 2" key="1">
    <citation type="submission" date="2021-10" db="EMBL/GenBank/DDBJ databases">
        <title>The diversity and Nitrogen Metabolism of Culturable Nitrate-Utilizing Bacteria Within the Oxygen Minimum Zone of the Changjiang (Yangtze River)Estuary.</title>
        <authorList>
            <person name="Zhang D."/>
            <person name="Zheng J."/>
            <person name="Liu S."/>
            <person name="He W."/>
        </authorList>
    </citation>
    <scope>NUCLEOTIDE SEQUENCE [LARGE SCALE GENOMIC DNA]</scope>
    <source>
        <strain evidence="1 2">FXH275-2</strain>
    </source>
</reference>
<evidence type="ECO:0000313" key="1">
    <source>
        <dbReference type="EMBL" id="MCC4234865.1"/>
    </source>
</evidence>
<dbReference type="Proteomes" id="UP001198830">
    <property type="component" value="Unassembled WGS sequence"/>
</dbReference>
<accession>A0ABS8H8K6</accession>
<gene>
    <name evidence="1" type="ORF">LL253_19520</name>
</gene>
<comment type="caution">
    <text evidence="1">The sequence shown here is derived from an EMBL/GenBank/DDBJ whole genome shotgun (WGS) entry which is preliminary data.</text>
</comment>
<protein>
    <submittedName>
        <fullName evidence="1">Uncharacterized protein</fullName>
    </submittedName>
</protein>
<sequence length="53" mass="5938">MIVETVMTRPLIHLKWLNAPNAIPTGSVLAAERILADHAMLARWREGDRMAEA</sequence>
<keyword evidence="2" id="KW-1185">Reference proteome</keyword>